<sequence>MNYNATGIKYNQQAGEAGLGWDLSPYYRVSQEIRGNIFGTNLSQSTLGTLETYLGVCSSSDRDNNLIKFAPKNSLSSLPGFINAANATTFSSVSNLRGEHDIYRYSLADRSGAFVWLDNNHANDILLLDAPKNNIKLEETFSNGFPRYKIVDDKGWKYTFGENNSIDAGYLTADNVYDSKGDMVHFDYNLYYLPYKSSFQSSVNVVEGYVHPVAGGYNPNTTVVEDTVTTVGNGYYNNLVTQITWQNGRASFSRGSSGLLNQITIYKDGTLTEKTINFYYSKHSYNDADFLDSVEVNHGEQTYRFDYNDGVASGEATYIANKTFAIDHWGYYWGGVDYNGMPGVPTYDLMVYNVNFQGSGPADLYVQLPGLGAISSSPFQFFTPRNGQAYSMFSLQKVTYPGGGSKEFVYEPHSENGLRIKEIITNDGLGNLAGRKIYTYGNSSNYANSPNYQINELYTEQKARIGAFSNTSGVSTKWALYNTYRVSNQASYLNNKSVYYYKVTEQNYDPSGLTGKTEYNYSEPGYGSYANKASTNLLPDIVGRGLTTRNFPARYQGNESFGKTPVLDSVVYYKNDGGWKKVKRIENTYQWFQNPDNPSLINLYTKQYASMGGWPSGVLDMSNLSESTIYTDTHIDSFFDYGFYMLYTNWSKLLKTKVTEYHD</sequence>
<proteinExistence type="predicted"/>
<reference evidence="1 2" key="1">
    <citation type="submission" date="2014-10" db="EMBL/GenBank/DDBJ databases">
        <title>Pedobacter Kyungheensis.</title>
        <authorList>
            <person name="Anderson B.M."/>
            <person name="Newman J.D."/>
        </authorList>
    </citation>
    <scope>NUCLEOTIDE SEQUENCE [LARGE SCALE GENOMIC DNA]</scope>
    <source>
        <strain evidence="1 2">KACC 16221</strain>
    </source>
</reference>
<name>A0A0C1FVJ5_9SPHI</name>
<comment type="caution">
    <text evidence="1">The sequence shown here is derived from an EMBL/GenBank/DDBJ whole genome shotgun (WGS) entry which is preliminary data.</text>
</comment>
<dbReference type="EMBL" id="JSYN01000025">
    <property type="protein sequence ID" value="KIA91879.1"/>
    <property type="molecule type" value="Genomic_DNA"/>
</dbReference>
<keyword evidence="2" id="KW-1185">Reference proteome</keyword>
<accession>A0A0C1FVJ5</accession>
<gene>
    <name evidence="1" type="ORF">OC25_18980</name>
</gene>
<evidence type="ECO:0000313" key="1">
    <source>
        <dbReference type="EMBL" id="KIA91879.1"/>
    </source>
</evidence>
<evidence type="ECO:0000313" key="2">
    <source>
        <dbReference type="Proteomes" id="UP000031246"/>
    </source>
</evidence>
<protein>
    <submittedName>
        <fullName evidence="1">Uncharacterized protein</fullName>
    </submittedName>
</protein>
<dbReference type="AlphaFoldDB" id="A0A0C1FVJ5"/>
<dbReference type="Proteomes" id="UP000031246">
    <property type="component" value="Unassembled WGS sequence"/>
</dbReference>
<organism evidence="1 2">
    <name type="scientific">Pedobacter kyungheensis</name>
    <dbReference type="NCBI Taxonomy" id="1069985"/>
    <lineage>
        <taxon>Bacteria</taxon>
        <taxon>Pseudomonadati</taxon>
        <taxon>Bacteroidota</taxon>
        <taxon>Sphingobacteriia</taxon>
        <taxon>Sphingobacteriales</taxon>
        <taxon>Sphingobacteriaceae</taxon>
        <taxon>Pedobacter</taxon>
    </lineage>
</organism>